<accession>A0A060SIV1</accession>
<dbReference type="OrthoDB" id="4743193at2759"/>
<comment type="caution">
    <text evidence="3">The sequence shown here is derived from an EMBL/GenBank/DDBJ whole genome shotgun (WGS) entry which is preliminary data.</text>
</comment>
<dbReference type="Pfam" id="PF20231">
    <property type="entry name" value="DUF6589"/>
    <property type="match status" value="1"/>
</dbReference>
<name>A0A060SIV1_PYCCI</name>
<proteinExistence type="predicted"/>
<evidence type="ECO:0000259" key="2">
    <source>
        <dbReference type="Pfam" id="PF20231"/>
    </source>
</evidence>
<dbReference type="HOGENOM" id="CLU_009487_0_0_1"/>
<dbReference type="STRING" id="5643.A0A060SIV1"/>
<feature type="region of interest" description="Disordered" evidence="1">
    <location>
        <begin position="720"/>
        <end position="759"/>
    </location>
</feature>
<reference evidence="3" key="1">
    <citation type="submission" date="2014-01" db="EMBL/GenBank/DDBJ databases">
        <title>The genome of the white-rot fungus Pycnoporus cinnabarinus: a basidiomycete model with a versatile arsenal for lignocellulosic biomass breakdown.</title>
        <authorList>
            <person name="Levasseur A."/>
            <person name="Lomascolo A."/>
            <person name="Ruiz-Duenas F.J."/>
            <person name="Uzan E."/>
            <person name="Piumi F."/>
            <person name="Kues U."/>
            <person name="Ram A.F.J."/>
            <person name="Murat C."/>
            <person name="Haon M."/>
            <person name="Benoit I."/>
            <person name="Arfi Y."/>
            <person name="Chevret D."/>
            <person name="Drula E."/>
            <person name="Kwon M.J."/>
            <person name="Gouret P."/>
            <person name="Lesage-Meessen L."/>
            <person name="Lombard V."/>
            <person name="Mariette J."/>
            <person name="Noirot C."/>
            <person name="Park J."/>
            <person name="Patyshakuliyeva A."/>
            <person name="Wieneger R.A.B."/>
            <person name="Wosten H.A.B."/>
            <person name="Martin F."/>
            <person name="Coutinho P.M."/>
            <person name="de Vries R."/>
            <person name="Martinez A.T."/>
            <person name="Klopp C."/>
            <person name="Pontarotti P."/>
            <person name="Henrissat B."/>
            <person name="Record E."/>
        </authorList>
    </citation>
    <scope>NUCLEOTIDE SEQUENCE [LARGE SCALE GENOMIC DNA]</scope>
    <source>
        <strain evidence="3">BRFM137</strain>
    </source>
</reference>
<dbReference type="EMBL" id="CCBP010000146">
    <property type="protein sequence ID" value="CDO74290.1"/>
    <property type="molecule type" value="Genomic_DNA"/>
</dbReference>
<keyword evidence="4" id="KW-1185">Reference proteome</keyword>
<feature type="domain" description="DUF6589" evidence="2">
    <location>
        <begin position="265"/>
        <end position="670"/>
    </location>
</feature>
<organism evidence="3 4">
    <name type="scientific">Pycnoporus cinnabarinus</name>
    <name type="common">Cinnabar-red polypore</name>
    <name type="synonym">Trametes cinnabarina</name>
    <dbReference type="NCBI Taxonomy" id="5643"/>
    <lineage>
        <taxon>Eukaryota</taxon>
        <taxon>Fungi</taxon>
        <taxon>Dikarya</taxon>
        <taxon>Basidiomycota</taxon>
        <taxon>Agaricomycotina</taxon>
        <taxon>Agaricomycetes</taxon>
        <taxon>Polyporales</taxon>
        <taxon>Polyporaceae</taxon>
        <taxon>Trametes</taxon>
    </lineage>
</organism>
<dbReference type="OMA" id="RGANYKI"/>
<evidence type="ECO:0000256" key="1">
    <source>
        <dbReference type="SAM" id="MobiDB-lite"/>
    </source>
</evidence>
<protein>
    <recommendedName>
        <fullName evidence="2">DUF6589 domain-containing protein</fullName>
    </recommendedName>
</protein>
<dbReference type="InterPro" id="IPR046496">
    <property type="entry name" value="DUF6589"/>
</dbReference>
<sequence>MQADPSQVRDFRMEEMAEHLEGSAPELWALMHSLLGGTPHQSSTARPETVPFWDDPADDEYWESDDDLDASAGSSPIAKEGAGKRESRCAFLVRIRSVVMISIMMHSQDQRCNALQSVTGIFLHSCGAPEKLVKVLSRMGLSISLRTIHRAVKSLSLHSVGDVEALAQTLCAAYALDNLDTKLPAGIPTVDKTADGLIHITTGTLLRLEHGVQAEDLRCSKLLWERSEDNPTASDPRPYDAKMTIRRLLTLHPEPDPPLRSLSRRGRYRAWHLTNVLMKHGPALLTSLRKNLRDPEVLDQIPVTTLVQQPVCAMDINLSTVSGNLEALSGLYSQGGVGDPFENPSAPNRSLRDLSEYVTIVHGDLGTYEHVLTAKRRRKQERTPFNRLQHVVFVPGLFHFKMAAADALWRILVMPDGSRVDDTSFMKLVGQLRPDDSSRLVLNAKFRERHDLINHVGSVLILDAWRAEVKKRWGYTTLEEWAATKPGLADIEEVANQLALEYVEGDGQDLGQYELQGSNRRDKVKENTLRTLNYLLLYEELSHAMNNGDIGRLETLFLPWIQIFRSVGKHKYANHTLRFLHALYFIYPDGLRQAIRYNILVNPTGKPKAFRAVDWVVELLNLYIKVIYGGKGSNYTKSRIITESILVLLFRSSHANFERNFKLPGLTNKHAEKDMRETFERVLDEYVKTYSPNEWKRGRGANYKITNRIVEGATILRREGTVRRTEEAGEGEEGDGDGVTEQEGLDELTAEDLSVDGMI</sequence>
<dbReference type="Proteomes" id="UP000029665">
    <property type="component" value="Unassembled WGS sequence"/>
</dbReference>
<gene>
    <name evidence="3" type="ORF">BN946_scf184663.g11</name>
</gene>
<feature type="compositionally biased region" description="Acidic residues" evidence="1">
    <location>
        <begin position="728"/>
        <end position="759"/>
    </location>
</feature>
<evidence type="ECO:0000313" key="3">
    <source>
        <dbReference type="EMBL" id="CDO74290.1"/>
    </source>
</evidence>
<dbReference type="AlphaFoldDB" id="A0A060SIV1"/>
<evidence type="ECO:0000313" key="4">
    <source>
        <dbReference type="Proteomes" id="UP000029665"/>
    </source>
</evidence>